<evidence type="ECO:0000313" key="3">
    <source>
        <dbReference type="Proteomes" id="UP000178574"/>
    </source>
</evidence>
<evidence type="ECO:0000256" key="1">
    <source>
        <dbReference type="SAM" id="Phobius"/>
    </source>
</evidence>
<sequence>MKFFDIKRLAGGKGGFLPAFSREQYIMGGCVLYFLIALTLLGYDAAIFYQDVLNRAAGAPPFSSQSQFSERDIDEIITLLDEREKKFNEILLKNQ</sequence>
<dbReference type="AlphaFoldDB" id="A0A1G2KAL6"/>
<keyword evidence="1" id="KW-1133">Transmembrane helix</keyword>
<comment type="caution">
    <text evidence="2">The sequence shown here is derived from an EMBL/GenBank/DDBJ whole genome shotgun (WGS) entry which is preliminary data.</text>
</comment>
<proteinExistence type="predicted"/>
<protein>
    <submittedName>
        <fullName evidence="2">Uncharacterized protein</fullName>
    </submittedName>
</protein>
<accession>A0A1G2KAL6</accession>
<evidence type="ECO:0000313" key="2">
    <source>
        <dbReference type="EMBL" id="OGZ96476.1"/>
    </source>
</evidence>
<feature type="transmembrane region" description="Helical" evidence="1">
    <location>
        <begin position="25"/>
        <end position="46"/>
    </location>
</feature>
<reference evidence="2 3" key="1">
    <citation type="journal article" date="2016" name="Nat. Commun.">
        <title>Thousands of microbial genomes shed light on interconnected biogeochemical processes in an aquifer system.</title>
        <authorList>
            <person name="Anantharaman K."/>
            <person name="Brown C.T."/>
            <person name="Hug L.A."/>
            <person name="Sharon I."/>
            <person name="Castelle C.J."/>
            <person name="Probst A.J."/>
            <person name="Thomas B.C."/>
            <person name="Singh A."/>
            <person name="Wilkins M.J."/>
            <person name="Karaoz U."/>
            <person name="Brodie E.L."/>
            <person name="Williams K.H."/>
            <person name="Hubbard S.S."/>
            <person name="Banfield J.F."/>
        </authorList>
    </citation>
    <scope>NUCLEOTIDE SEQUENCE [LARGE SCALE GENOMIC DNA]</scope>
</reference>
<gene>
    <name evidence="2" type="ORF">A2847_00310</name>
</gene>
<keyword evidence="1" id="KW-0812">Transmembrane</keyword>
<keyword evidence="1" id="KW-0472">Membrane</keyword>
<organism evidence="2 3">
    <name type="scientific">Candidatus Sungbacteria bacterium RIFCSPHIGHO2_01_FULL_50_25</name>
    <dbReference type="NCBI Taxonomy" id="1802265"/>
    <lineage>
        <taxon>Bacteria</taxon>
        <taxon>Candidatus Sungiibacteriota</taxon>
    </lineage>
</organism>
<dbReference type="EMBL" id="MHQD01000011">
    <property type="protein sequence ID" value="OGZ96476.1"/>
    <property type="molecule type" value="Genomic_DNA"/>
</dbReference>
<dbReference type="Proteomes" id="UP000178574">
    <property type="component" value="Unassembled WGS sequence"/>
</dbReference>
<name>A0A1G2KAL6_9BACT</name>